<evidence type="ECO:0000256" key="1">
    <source>
        <dbReference type="ARBA" id="ARBA00004496"/>
    </source>
</evidence>
<evidence type="ECO:0000256" key="4">
    <source>
        <dbReference type="ARBA" id="ARBA00022491"/>
    </source>
</evidence>
<dbReference type="STRING" id="519424.AZF04_16830"/>
<name>A0A162EP04_9BACI</name>
<dbReference type="GO" id="GO:0000976">
    <property type="term" value="F:transcription cis-regulatory region binding"/>
    <property type="evidence" value="ECO:0007669"/>
    <property type="project" value="TreeGrafter"/>
</dbReference>
<dbReference type="SUPFAM" id="SSF46785">
    <property type="entry name" value="Winged helix' DNA-binding domain"/>
    <property type="match status" value="1"/>
</dbReference>
<comment type="cofactor">
    <cofactor evidence="9">
        <name>Zn(2+)</name>
        <dbReference type="ChEBI" id="CHEBI:29105"/>
    </cofactor>
    <text evidence="9">Binds 1 zinc ion per subunit.</text>
</comment>
<feature type="binding site" evidence="9">
    <location>
        <position position="103"/>
    </location>
    <ligand>
        <name>Zn(2+)</name>
        <dbReference type="ChEBI" id="CHEBI:29105"/>
    </ligand>
</feature>
<dbReference type="GO" id="GO:0005737">
    <property type="term" value="C:cytoplasm"/>
    <property type="evidence" value="ECO:0007669"/>
    <property type="project" value="UniProtKB-SubCell"/>
</dbReference>
<comment type="similarity">
    <text evidence="2">Belongs to the Fur family.</text>
</comment>
<keyword evidence="3" id="KW-0963">Cytoplasm</keyword>
<evidence type="ECO:0000256" key="6">
    <source>
        <dbReference type="ARBA" id="ARBA00023015"/>
    </source>
</evidence>
<feature type="binding site" evidence="9">
    <location>
        <position position="137"/>
    </location>
    <ligand>
        <name>Zn(2+)</name>
        <dbReference type="ChEBI" id="CHEBI:29105"/>
    </ligand>
</feature>
<keyword evidence="10" id="KW-0408">Iron</keyword>
<accession>A0A162EP04</accession>
<evidence type="ECO:0000256" key="9">
    <source>
        <dbReference type="PIRSR" id="PIRSR602481-1"/>
    </source>
</evidence>
<dbReference type="CDD" id="cd07153">
    <property type="entry name" value="Fur_like"/>
    <property type="match status" value="1"/>
</dbReference>
<dbReference type="GO" id="GO:0008270">
    <property type="term" value="F:zinc ion binding"/>
    <property type="evidence" value="ECO:0007669"/>
    <property type="project" value="TreeGrafter"/>
</dbReference>
<dbReference type="GO" id="GO:0045892">
    <property type="term" value="P:negative regulation of DNA-templated transcription"/>
    <property type="evidence" value="ECO:0007669"/>
    <property type="project" value="TreeGrafter"/>
</dbReference>
<keyword evidence="12" id="KW-1185">Reference proteome</keyword>
<evidence type="ECO:0000256" key="5">
    <source>
        <dbReference type="ARBA" id="ARBA00022833"/>
    </source>
</evidence>
<evidence type="ECO:0000313" key="11">
    <source>
        <dbReference type="EMBL" id="KYG33378.1"/>
    </source>
</evidence>
<dbReference type="GO" id="GO:0003700">
    <property type="term" value="F:DNA-binding transcription factor activity"/>
    <property type="evidence" value="ECO:0007669"/>
    <property type="project" value="InterPro"/>
</dbReference>
<dbReference type="InterPro" id="IPR043135">
    <property type="entry name" value="Fur_C"/>
</dbReference>
<feature type="binding site" evidence="9">
    <location>
        <position position="100"/>
    </location>
    <ligand>
        <name>Zn(2+)</name>
        <dbReference type="ChEBI" id="CHEBI:29105"/>
    </ligand>
</feature>
<dbReference type="AlphaFoldDB" id="A0A162EP04"/>
<keyword evidence="9" id="KW-0479">Metal-binding</keyword>
<feature type="binding site" evidence="10">
    <location>
        <position position="129"/>
    </location>
    <ligand>
        <name>Fe cation</name>
        <dbReference type="ChEBI" id="CHEBI:24875"/>
    </ligand>
</feature>
<evidence type="ECO:0000256" key="10">
    <source>
        <dbReference type="PIRSR" id="PIRSR602481-2"/>
    </source>
</evidence>
<dbReference type="InterPro" id="IPR036388">
    <property type="entry name" value="WH-like_DNA-bd_sf"/>
</dbReference>
<evidence type="ECO:0000256" key="7">
    <source>
        <dbReference type="ARBA" id="ARBA00023125"/>
    </source>
</evidence>
<dbReference type="PANTHER" id="PTHR33202:SF1">
    <property type="entry name" value="FERRIC UPTAKE REGULATION PROTEIN"/>
    <property type="match status" value="1"/>
</dbReference>
<dbReference type="OrthoDB" id="8659436at2"/>
<keyword evidence="6" id="KW-0805">Transcription regulation</keyword>
<reference evidence="11" key="1">
    <citation type="submission" date="2016-02" db="EMBL/GenBank/DDBJ databases">
        <title>Genome sequence of Bacillus trypoxylicola KCTC 13244(T).</title>
        <authorList>
            <person name="Jeong H."/>
            <person name="Park S.-H."/>
            <person name="Choi S.-K."/>
        </authorList>
    </citation>
    <scope>NUCLEOTIDE SEQUENCE [LARGE SCALE GENOMIC DNA]</scope>
    <source>
        <strain evidence="11">KCTC 13244</strain>
    </source>
</reference>
<keyword evidence="7" id="KW-0238">DNA-binding</keyword>
<evidence type="ECO:0000256" key="2">
    <source>
        <dbReference type="ARBA" id="ARBA00007957"/>
    </source>
</evidence>
<evidence type="ECO:0000256" key="3">
    <source>
        <dbReference type="ARBA" id="ARBA00022490"/>
    </source>
</evidence>
<feature type="binding site" evidence="9">
    <location>
        <position position="140"/>
    </location>
    <ligand>
        <name>Zn(2+)</name>
        <dbReference type="ChEBI" id="CHEBI:29105"/>
    </ligand>
</feature>
<dbReference type="EMBL" id="LTAO01000007">
    <property type="protein sequence ID" value="KYG33378.1"/>
    <property type="molecule type" value="Genomic_DNA"/>
</dbReference>
<evidence type="ECO:0000313" key="12">
    <source>
        <dbReference type="Proteomes" id="UP000075806"/>
    </source>
</evidence>
<comment type="subcellular location">
    <subcellularLocation>
        <location evidence="1">Cytoplasm</location>
    </subcellularLocation>
</comment>
<organism evidence="11 12">
    <name type="scientific">Alkalihalobacillus trypoxylicola</name>
    <dbReference type="NCBI Taxonomy" id="519424"/>
    <lineage>
        <taxon>Bacteria</taxon>
        <taxon>Bacillati</taxon>
        <taxon>Bacillota</taxon>
        <taxon>Bacilli</taxon>
        <taxon>Bacillales</taxon>
        <taxon>Bacillaceae</taxon>
        <taxon>Alkalihalobacillus</taxon>
    </lineage>
</organism>
<keyword evidence="8" id="KW-0804">Transcription</keyword>
<protein>
    <submittedName>
        <fullName evidence="11">Fur family transcriptional regulator</fullName>
    </submittedName>
</protein>
<gene>
    <name evidence="11" type="ORF">AZF04_16830</name>
</gene>
<keyword evidence="4" id="KW-0678">Repressor</keyword>
<comment type="cofactor">
    <cofactor evidence="10">
        <name>Mn(2+)</name>
        <dbReference type="ChEBI" id="CHEBI:29035"/>
    </cofactor>
    <cofactor evidence="10">
        <name>Fe(2+)</name>
        <dbReference type="ChEBI" id="CHEBI:29033"/>
    </cofactor>
    <text evidence="10">Binds 1 Mn(2+) or Fe(2+) ion per subunit.</text>
</comment>
<feature type="binding site" evidence="10">
    <location>
        <position position="94"/>
    </location>
    <ligand>
        <name>Fe cation</name>
        <dbReference type="ChEBI" id="CHEBI:24875"/>
    </ligand>
</feature>
<evidence type="ECO:0000256" key="8">
    <source>
        <dbReference type="ARBA" id="ARBA00023163"/>
    </source>
</evidence>
<comment type="caution">
    <text evidence="11">The sequence shown here is derived from an EMBL/GenBank/DDBJ whole genome shotgun (WGS) entry which is preliminary data.</text>
</comment>
<dbReference type="Gene3D" id="1.10.10.10">
    <property type="entry name" value="Winged helix-like DNA-binding domain superfamily/Winged helix DNA-binding domain"/>
    <property type="match status" value="1"/>
</dbReference>
<keyword evidence="5 9" id="KW-0862">Zinc</keyword>
<dbReference type="InterPro" id="IPR002481">
    <property type="entry name" value="FUR"/>
</dbReference>
<dbReference type="Gene3D" id="3.30.1490.190">
    <property type="match status" value="1"/>
</dbReference>
<dbReference type="InterPro" id="IPR036390">
    <property type="entry name" value="WH_DNA-bd_sf"/>
</dbReference>
<dbReference type="Proteomes" id="UP000075806">
    <property type="component" value="Unassembled WGS sequence"/>
</dbReference>
<dbReference type="GO" id="GO:1900376">
    <property type="term" value="P:regulation of secondary metabolite biosynthetic process"/>
    <property type="evidence" value="ECO:0007669"/>
    <property type="project" value="TreeGrafter"/>
</dbReference>
<proteinExistence type="inferred from homology"/>
<dbReference type="Pfam" id="PF01475">
    <property type="entry name" value="FUR"/>
    <property type="match status" value="1"/>
</dbReference>
<dbReference type="RefSeq" id="WP_045489137.1">
    <property type="nucleotide sequence ID" value="NZ_LTAO01000007.1"/>
</dbReference>
<dbReference type="PANTHER" id="PTHR33202">
    <property type="entry name" value="ZINC UPTAKE REGULATION PROTEIN"/>
    <property type="match status" value="1"/>
</dbReference>
<sequence length="142" mass="16970">MTENQNRLSDMLQVMSRNGWRVTEQRKTLAKIFTEHDGYLSPKEVYDKMSTHYPSVSLDTIYRNLRMLSEMGVLEHFYFMEDGLKFRESCTDHHHHHLICLNCEKTLHFEFCPMQKGIELPGQYKIMSHRFEVYGICEECQN</sequence>